<proteinExistence type="predicted"/>
<evidence type="ECO:0000256" key="1">
    <source>
        <dbReference type="ARBA" id="ARBA00022741"/>
    </source>
</evidence>
<evidence type="ECO:0000313" key="4">
    <source>
        <dbReference type="EMBL" id="KRN65563.1"/>
    </source>
</evidence>
<dbReference type="Proteomes" id="UP000051568">
    <property type="component" value="Unassembled WGS sequence"/>
</dbReference>
<evidence type="ECO:0000259" key="3">
    <source>
        <dbReference type="PROSITE" id="PS50893"/>
    </source>
</evidence>
<dbReference type="InterPro" id="IPR027417">
    <property type="entry name" value="P-loop_NTPase"/>
</dbReference>
<keyword evidence="1" id="KW-0547">Nucleotide-binding</keyword>
<dbReference type="CDD" id="cd03221">
    <property type="entry name" value="ABCF_EF-3"/>
    <property type="match status" value="2"/>
</dbReference>
<keyword evidence="2 4" id="KW-0067">ATP-binding</keyword>
<dbReference type="GO" id="GO:0016887">
    <property type="term" value="F:ATP hydrolysis activity"/>
    <property type="evidence" value="ECO:0007669"/>
    <property type="project" value="InterPro"/>
</dbReference>
<gene>
    <name evidence="4" type="ORF">IV80_GL001845</name>
</gene>
<dbReference type="AlphaFoldDB" id="A0A0R2IL12"/>
<dbReference type="Pfam" id="PF00005">
    <property type="entry name" value="ABC_tran"/>
    <property type="match status" value="2"/>
</dbReference>
<name>A0A0R2IL12_9LACO</name>
<dbReference type="SMART" id="SM00382">
    <property type="entry name" value="AAA"/>
    <property type="match status" value="2"/>
</dbReference>
<dbReference type="OrthoDB" id="9762369at2"/>
<evidence type="ECO:0000256" key="2">
    <source>
        <dbReference type="ARBA" id="ARBA00022840"/>
    </source>
</evidence>
<feature type="domain" description="ABC transporter" evidence="3">
    <location>
        <begin position="313"/>
        <end position="502"/>
    </location>
</feature>
<dbReference type="PROSITE" id="PS00211">
    <property type="entry name" value="ABC_TRANSPORTER_1"/>
    <property type="match status" value="1"/>
</dbReference>
<dbReference type="GO" id="GO:0005524">
    <property type="term" value="F:ATP binding"/>
    <property type="evidence" value="ECO:0007669"/>
    <property type="project" value="UniProtKB-KW"/>
</dbReference>
<dbReference type="PROSITE" id="PS50893">
    <property type="entry name" value="ABC_TRANSPORTER_2"/>
    <property type="match status" value="2"/>
</dbReference>
<organism evidence="4 5">
    <name type="scientific">Pediococcus cellicola</name>
    <dbReference type="NCBI Taxonomy" id="319652"/>
    <lineage>
        <taxon>Bacteria</taxon>
        <taxon>Bacillati</taxon>
        <taxon>Bacillota</taxon>
        <taxon>Bacilli</taxon>
        <taxon>Lactobacillales</taxon>
        <taxon>Lactobacillaceae</taxon>
        <taxon>Pediococcus</taxon>
    </lineage>
</organism>
<dbReference type="InterPro" id="IPR003439">
    <property type="entry name" value="ABC_transporter-like_ATP-bd"/>
</dbReference>
<dbReference type="STRING" id="319652.IV80_GL001845"/>
<dbReference type="InterPro" id="IPR051309">
    <property type="entry name" value="ABCF_ATPase"/>
</dbReference>
<feature type="domain" description="ABC transporter" evidence="3">
    <location>
        <begin position="4"/>
        <end position="213"/>
    </location>
</feature>
<dbReference type="SUPFAM" id="SSF52540">
    <property type="entry name" value="P-loop containing nucleoside triphosphate hydrolases"/>
    <property type="match status" value="2"/>
</dbReference>
<dbReference type="InterPro" id="IPR003593">
    <property type="entry name" value="AAA+_ATPase"/>
</dbReference>
<dbReference type="PATRIC" id="fig|319652.3.peg.1873"/>
<protein>
    <submittedName>
        <fullName evidence="4">ABC transporter ATP-binding protein</fullName>
    </submittedName>
</protein>
<dbReference type="InterPro" id="IPR017871">
    <property type="entry name" value="ABC_transporter-like_CS"/>
</dbReference>
<comment type="caution">
    <text evidence="4">The sequence shown here is derived from an EMBL/GenBank/DDBJ whole genome shotgun (WGS) entry which is preliminary data.</text>
</comment>
<dbReference type="Gene3D" id="3.40.50.300">
    <property type="entry name" value="P-loop containing nucleotide triphosphate hydrolases"/>
    <property type="match status" value="2"/>
</dbReference>
<accession>A0A0R2IL12</accession>
<evidence type="ECO:0000313" key="5">
    <source>
        <dbReference type="Proteomes" id="UP000051568"/>
    </source>
</evidence>
<dbReference type="RefSeq" id="WP_057751775.1">
    <property type="nucleotide sequence ID" value="NZ_BJVH01000008.1"/>
</dbReference>
<dbReference type="NCBIfam" id="NF000355">
    <property type="entry name" value="ribo_prot_ABC_F"/>
    <property type="match status" value="1"/>
</dbReference>
<dbReference type="PANTHER" id="PTHR42855:SF2">
    <property type="entry name" value="DRUG RESISTANCE ABC TRANSPORTER,ATP-BINDING PROTEIN"/>
    <property type="match status" value="1"/>
</dbReference>
<dbReference type="PANTHER" id="PTHR42855">
    <property type="entry name" value="ABC TRANSPORTER ATP-BINDING SUBUNIT"/>
    <property type="match status" value="1"/>
</dbReference>
<dbReference type="EMBL" id="JQBR01000008">
    <property type="protein sequence ID" value="KRN65563.1"/>
    <property type="molecule type" value="Genomic_DNA"/>
</dbReference>
<keyword evidence="5" id="KW-1185">Reference proteome</keyword>
<sequence length="502" mass="57266">MSKIEIKNLTFGYDTQGELLFDRVNLNLDSNWKLGLIGRNGRGKTTFLKLLQHKLAYQGKILANLAFDYFPQTIKNPHQLTAYVLDDLGVDEAWQVERELNLLGTDPDILWREFASLSGGEQTKVLLASLFTQGMNFPLIDEPTNHLDIKARQQVAAYLNHKKQGFIVISHDRKFVDDVADHILSIEKSNILMYQGNFATYEEQKKLSDVHEEMENSKLKKDISRLKQTAAEKAEWSRSKEGEKYGNSHVKGSGAIFDTGAIGARAARTMKRSLTLQKHMQKEIDEKQKLLKNIEYVDPLSMNFQHGHHERLLTVNKLTLSYPDAKRPLFDPISFEIKQGKRVGIIGPNGAGKSTLIHAILGDFAGEITGEVIQPKNLKVSYVRQAYEDNRGTLQDFAEAQHLDYQEFLNNLHKLGLERNVFTTRIEHMSMGQRKKVELAKSLSVPAELYLWDEPLNYLDIFNQEQLETLIKSVKPSMLIVEHDQAFIEHVTNKVVRLAKAK</sequence>
<reference evidence="4 5" key="1">
    <citation type="journal article" date="2015" name="Genome Announc.">
        <title>Expanding the biotechnology potential of lactobacilli through comparative genomics of 213 strains and associated genera.</title>
        <authorList>
            <person name="Sun Z."/>
            <person name="Harris H.M."/>
            <person name="McCann A."/>
            <person name="Guo C."/>
            <person name="Argimon S."/>
            <person name="Zhang W."/>
            <person name="Yang X."/>
            <person name="Jeffery I.B."/>
            <person name="Cooney J.C."/>
            <person name="Kagawa T.F."/>
            <person name="Liu W."/>
            <person name="Song Y."/>
            <person name="Salvetti E."/>
            <person name="Wrobel A."/>
            <person name="Rasinkangas P."/>
            <person name="Parkhill J."/>
            <person name="Rea M.C."/>
            <person name="O'Sullivan O."/>
            <person name="Ritari J."/>
            <person name="Douillard F.P."/>
            <person name="Paul Ross R."/>
            <person name="Yang R."/>
            <person name="Briner A.E."/>
            <person name="Felis G.E."/>
            <person name="de Vos W.M."/>
            <person name="Barrangou R."/>
            <person name="Klaenhammer T.R."/>
            <person name="Caufield P.W."/>
            <person name="Cui Y."/>
            <person name="Zhang H."/>
            <person name="O'Toole P.W."/>
        </authorList>
    </citation>
    <scope>NUCLEOTIDE SEQUENCE [LARGE SCALE GENOMIC DNA]</scope>
    <source>
        <strain evidence="4 5">DSM 17757</strain>
    </source>
</reference>